<proteinExistence type="predicted"/>
<evidence type="ECO:0000313" key="4">
    <source>
        <dbReference type="EMBL" id="MEE6147438.1"/>
    </source>
</evidence>
<sequence>MTRRETRTAGFARRSLAAVVVLLAAVLVAAPVTARAQVRIADGTTCSLTVERCPVEGQAFHLAQLASMDAAGRLTAVPALADAVAETGIDPATFDEGTTGETLSRAATSYAGYVASAAGSFVEKDAKAAAATAGSAAADGKAGLSASFAGLEPGMYLLTADPATANGTTYTMLPGLVIVPRVDGSTYATDCQVEAKFEEQPQERPHNRVIKLWQRDSASTRPDSVRVAIYDGDQPYREVTLDASNNWTYEWDGEGSWSVREKDVPAGYTCSVLMASASANAGQAGSGQATSGQATAAQAGTDFTLTNKAASETPNTPGGTRGTTKPGPKTGDATSTLLPEVLLCAGGALLIFGFAGRRKEKDRA</sequence>
<evidence type="ECO:0000259" key="3">
    <source>
        <dbReference type="Pfam" id="PF05738"/>
    </source>
</evidence>
<dbReference type="RefSeq" id="WP_330958204.1">
    <property type="nucleotide sequence ID" value="NZ_JAZGJQ010000004.1"/>
</dbReference>
<evidence type="ECO:0000256" key="2">
    <source>
        <dbReference type="SAM" id="Phobius"/>
    </source>
</evidence>
<keyword evidence="2" id="KW-0812">Transmembrane</keyword>
<keyword evidence="2" id="KW-1133">Transmembrane helix</keyword>
<gene>
    <name evidence="4" type="ORF">VXJ25_05455</name>
</gene>
<protein>
    <submittedName>
        <fullName evidence="4">Cna B-type domain-containing protein</fullName>
    </submittedName>
</protein>
<keyword evidence="2" id="KW-0472">Membrane</keyword>
<evidence type="ECO:0000256" key="1">
    <source>
        <dbReference type="SAM" id="MobiDB-lite"/>
    </source>
</evidence>
<organism evidence="4 5">
    <name type="scientific">Olsenella absiana</name>
    <dbReference type="NCBI Taxonomy" id="3115222"/>
    <lineage>
        <taxon>Bacteria</taxon>
        <taxon>Bacillati</taxon>
        <taxon>Actinomycetota</taxon>
        <taxon>Coriobacteriia</taxon>
        <taxon>Coriobacteriales</taxon>
        <taxon>Atopobiaceae</taxon>
        <taxon>Olsenella</taxon>
    </lineage>
</organism>
<dbReference type="Gene3D" id="2.60.40.1140">
    <property type="entry name" value="Collagen-binding surface protein Cna, B-type domain"/>
    <property type="match status" value="1"/>
</dbReference>
<feature type="domain" description="CNA-B" evidence="3">
    <location>
        <begin position="209"/>
        <end position="272"/>
    </location>
</feature>
<accession>A0ABU7RA14</accession>
<feature type="region of interest" description="Disordered" evidence="1">
    <location>
        <begin position="306"/>
        <end position="334"/>
    </location>
</feature>
<dbReference type="EMBL" id="JAZGJQ010000004">
    <property type="protein sequence ID" value="MEE6147438.1"/>
    <property type="molecule type" value="Genomic_DNA"/>
</dbReference>
<dbReference type="CDD" id="cd00222">
    <property type="entry name" value="CollagenBindB"/>
    <property type="match status" value="1"/>
</dbReference>
<dbReference type="Gene3D" id="2.60.40.10">
    <property type="entry name" value="Immunoglobulins"/>
    <property type="match status" value="1"/>
</dbReference>
<dbReference type="InterPro" id="IPR013783">
    <property type="entry name" value="Ig-like_fold"/>
</dbReference>
<feature type="compositionally biased region" description="Low complexity" evidence="1">
    <location>
        <begin position="313"/>
        <end position="331"/>
    </location>
</feature>
<dbReference type="SUPFAM" id="SSF49478">
    <property type="entry name" value="Cna protein B-type domain"/>
    <property type="match status" value="1"/>
</dbReference>
<comment type="caution">
    <text evidence="4">The sequence shown here is derived from an EMBL/GenBank/DDBJ whole genome shotgun (WGS) entry which is preliminary data.</text>
</comment>
<keyword evidence="5" id="KW-1185">Reference proteome</keyword>
<reference evidence="4 5" key="1">
    <citation type="submission" date="2024-01" db="EMBL/GenBank/DDBJ databases">
        <title>Description of Olsenella sp. nov., isolated from pig feces.</title>
        <authorList>
            <person name="Chang Y.-H."/>
        </authorList>
    </citation>
    <scope>NUCLEOTIDE SEQUENCE [LARGE SCALE GENOMIC DNA]</scope>
    <source>
        <strain evidence="4 5">YH-ols2223</strain>
    </source>
</reference>
<dbReference type="Proteomes" id="UP001332931">
    <property type="component" value="Unassembled WGS sequence"/>
</dbReference>
<evidence type="ECO:0000313" key="5">
    <source>
        <dbReference type="Proteomes" id="UP001332931"/>
    </source>
</evidence>
<name>A0ABU7RA14_9ACTN</name>
<dbReference type="Pfam" id="PF05738">
    <property type="entry name" value="Cna_B"/>
    <property type="match status" value="1"/>
</dbReference>
<feature type="transmembrane region" description="Helical" evidence="2">
    <location>
        <begin position="337"/>
        <end position="355"/>
    </location>
</feature>
<dbReference type="InterPro" id="IPR008454">
    <property type="entry name" value="Collagen-bd_Cna-like_B-typ_dom"/>
</dbReference>